<dbReference type="NCBIfam" id="TIGR02548">
    <property type="entry name" value="casB_cse2"/>
    <property type="match status" value="1"/>
</dbReference>
<organism evidence="1 2">
    <name type="scientific">Amygdalobacter indicium</name>
    <dbReference type="NCBI Taxonomy" id="3029272"/>
    <lineage>
        <taxon>Bacteria</taxon>
        <taxon>Bacillati</taxon>
        <taxon>Bacillota</taxon>
        <taxon>Clostridia</taxon>
        <taxon>Eubacteriales</taxon>
        <taxon>Oscillospiraceae</taxon>
        <taxon>Amygdalobacter</taxon>
    </lineage>
</organism>
<name>A0ABY8C722_9FIRM</name>
<evidence type="ECO:0000313" key="2">
    <source>
        <dbReference type="Proteomes" id="UP001220478"/>
    </source>
</evidence>
<dbReference type="CDD" id="cd09731">
    <property type="entry name" value="Cse2_I-E"/>
    <property type="match status" value="1"/>
</dbReference>
<dbReference type="InterPro" id="IPR013382">
    <property type="entry name" value="CRISPR-assoc_prot_Cse2"/>
</dbReference>
<dbReference type="Proteomes" id="UP001220478">
    <property type="component" value="Chromosome"/>
</dbReference>
<proteinExistence type="predicted"/>
<sequence>MTNNVYNATARVLRGIDQIKDKSAKRALLANIRNAIDREAGSNLSALAYVFEKLPEEFLGSRETLNDYEQAILTAVQMYALHQQANEKSVLKLDYNEGEKRQNLGDVLSTLRSEDSKSLDSRFNTMITASNFTQLQNRLRQLIKILKSKRSEIKVDYASLADDLYWFLKNRKAELKIKWGRSYYKFRKDNEKGENSNDKHN</sequence>
<dbReference type="RefSeq" id="WP_315571846.1">
    <property type="nucleotide sequence ID" value="NZ_CP118868.1"/>
</dbReference>
<dbReference type="Gene3D" id="1.10.520.40">
    <property type="entry name" value="CRISPR-associated protein Cse2"/>
    <property type="match status" value="1"/>
</dbReference>
<dbReference type="Pfam" id="PF09485">
    <property type="entry name" value="CRISPR_Cse2"/>
    <property type="match status" value="1"/>
</dbReference>
<dbReference type="InterPro" id="IPR038287">
    <property type="entry name" value="Cse2_sf"/>
</dbReference>
<dbReference type="EMBL" id="CP118868">
    <property type="protein sequence ID" value="WEG35734.1"/>
    <property type="molecule type" value="Genomic_DNA"/>
</dbReference>
<keyword evidence="2" id="KW-1185">Reference proteome</keyword>
<gene>
    <name evidence="1" type="primary">casB</name>
    <name evidence="1" type="ORF">PYS61_00810</name>
</gene>
<accession>A0ABY8C722</accession>
<protein>
    <submittedName>
        <fullName evidence="1">Type I-E CRISPR-associated protein Cse2/CasB</fullName>
    </submittedName>
</protein>
<reference evidence="1 2" key="1">
    <citation type="submission" date="2023-02" db="EMBL/GenBank/DDBJ databases">
        <title>Novel Oscillospiraceae bacterial genomes.</title>
        <authorList>
            <person name="Srinivasan S."/>
            <person name="Austin M.N."/>
            <person name="Fiedler T.L."/>
            <person name="Strenk S.M."/>
            <person name="Agnew K.J."/>
            <person name="Nagana Gowda G.A."/>
            <person name="Raftery D."/>
            <person name="Beamer M.A."/>
            <person name="Achilles S.L."/>
            <person name="Wiesenfeld H.C."/>
            <person name="Fredricks D.N."/>
            <person name="Hillier S.L."/>
        </authorList>
    </citation>
    <scope>NUCLEOTIDE SEQUENCE [LARGE SCALE GENOMIC DNA]</scope>
    <source>
        <strain evidence="1 2">CHIC02 1186E3-8</strain>
    </source>
</reference>
<evidence type="ECO:0000313" key="1">
    <source>
        <dbReference type="EMBL" id="WEG35734.1"/>
    </source>
</evidence>